<gene>
    <name evidence="1" type="ORF">SAMN05660420_01222</name>
</gene>
<dbReference type="EMBL" id="FNQN01000003">
    <property type="protein sequence ID" value="SEA10415.1"/>
    <property type="molecule type" value="Genomic_DNA"/>
</dbReference>
<evidence type="ECO:0000313" key="1">
    <source>
        <dbReference type="EMBL" id="SEA10415.1"/>
    </source>
</evidence>
<accession>A0A1H3YFS0</accession>
<dbReference type="OrthoDB" id="1865at2"/>
<evidence type="ECO:0008006" key="3">
    <source>
        <dbReference type="Google" id="ProtNLM"/>
    </source>
</evidence>
<proteinExistence type="predicted"/>
<organism evidence="1 2">
    <name type="scientific">Desulfuromusa kysingii</name>
    <dbReference type="NCBI Taxonomy" id="37625"/>
    <lineage>
        <taxon>Bacteria</taxon>
        <taxon>Pseudomonadati</taxon>
        <taxon>Thermodesulfobacteriota</taxon>
        <taxon>Desulfuromonadia</taxon>
        <taxon>Desulfuromonadales</taxon>
        <taxon>Geopsychrobacteraceae</taxon>
        <taxon>Desulfuromusa</taxon>
    </lineage>
</organism>
<evidence type="ECO:0000313" key="2">
    <source>
        <dbReference type="Proteomes" id="UP000199409"/>
    </source>
</evidence>
<dbReference type="SUPFAM" id="SSF53756">
    <property type="entry name" value="UDP-Glycosyltransferase/glycogen phosphorylase"/>
    <property type="match status" value="1"/>
</dbReference>
<protein>
    <recommendedName>
        <fullName evidence="3">Fission protein ELM1</fullName>
    </recommendedName>
</protein>
<dbReference type="RefSeq" id="WP_092345776.1">
    <property type="nucleotide sequence ID" value="NZ_FNQN01000003.1"/>
</dbReference>
<dbReference type="Proteomes" id="UP000199409">
    <property type="component" value="Unassembled WGS sequence"/>
</dbReference>
<keyword evidence="2" id="KW-1185">Reference proteome</keyword>
<dbReference type="InterPro" id="IPR009367">
    <property type="entry name" value="Elm1-like"/>
</dbReference>
<dbReference type="STRING" id="37625.SAMN05660420_01222"/>
<name>A0A1H3YFS0_9BACT</name>
<sequence length="306" mass="34187">MKGKRFLILSDGKPGHVSQSIAFAKHLGSEYEVNAVRFKKPVIKAFSYLFGRLGIYSPYLFETEKVEGVYSAVVSAGSGTYYANKTLAKQLGCKSVAIMLPRGYRLDFDLIVAQQHDNLPAGDNIISIPINVTYVEPQRVVVPRAGEKYIALIVGGDSQHGQLDVSLLQEQVKKIFSLFPKHKVWMTTSPRTPKAIEVMLQSFNYERAVYFSQEPINPIPDYLQHSDYVFLTADSSSMISEAVSFGKSCVEVLPLSESIRHQDKFAKLITLLSEMNCLHLFDGSCGTGKEKISLVDLFKQQINETF</sequence>
<dbReference type="Pfam" id="PF06258">
    <property type="entry name" value="Mito_fiss_Elm1"/>
    <property type="match status" value="1"/>
</dbReference>
<reference evidence="1 2" key="1">
    <citation type="submission" date="2016-10" db="EMBL/GenBank/DDBJ databases">
        <authorList>
            <person name="de Groot N.N."/>
        </authorList>
    </citation>
    <scope>NUCLEOTIDE SEQUENCE [LARGE SCALE GENOMIC DNA]</scope>
    <source>
        <strain evidence="1 2">DSM 7343</strain>
    </source>
</reference>
<dbReference type="AlphaFoldDB" id="A0A1H3YFS0"/>